<keyword evidence="3" id="KW-1185">Reference proteome</keyword>
<evidence type="ECO:0000313" key="2">
    <source>
        <dbReference type="EMBL" id="KAF7834653.1"/>
    </source>
</evidence>
<comment type="caution">
    <text evidence="2">The sequence shown here is derived from an EMBL/GenBank/DDBJ whole genome shotgun (WGS) entry which is preliminary data.</text>
</comment>
<evidence type="ECO:0000313" key="3">
    <source>
        <dbReference type="Proteomes" id="UP000634136"/>
    </source>
</evidence>
<reference evidence="2" key="1">
    <citation type="submission" date="2020-09" db="EMBL/GenBank/DDBJ databases">
        <title>Genome-Enabled Discovery of Anthraquinone Biosynthesis in Senna tora.</title>
        <authorList>
            <person name="Kang S.-H."/>
            <person name="Pandey R.P."/>
            <person name="Lee C.-M."/>
            <person name="Sim J.-S."/>
            <person name="Jeong J.-T."/>
            <person name="Choi B.-S."/>
            <person name="Jung M."/>
            <person name="Ginzburg D."/>
            <person name="Zhao K."/>
            <person name="Won S.Y."/>
            <person name="Oh T.-J."/>
            <person name="Yu Y."/>
            <person name="Kim N.-H."/>
            <person name="Lee O.R."/>
            <person name="Lee T.-H."/>
            <person name="Bashyal P."/>
            <person name="Kim T.-S."/>
            <person name="Lee W.-H."/>
            <person name="Kawkins C."/>
            <person name="Kim C.-K."/>
            <person name="Kim J.S."/>
            <person name="Ahn B.O."/>
            <person name="Rhee S.Y."/>
            <person name="Sohng J.K."/>
        </authorList>
    </citation>
    <scope>NUCLEOTIDE SEQUENCE</scope>
    <source>
        <tissue evidence="2">Leaf</tissue>
    </source>
</reference>
<accession>A0A834WY66</accession>
<feature type="region of interest" description="Disordered" evidence="1">
    <location>
        <begin position="90"/>
        <end position="110"/>
    </location>
</feature>
<gene>
    <name evidence="2" type="ORF">G2W53_009512</name>
</gene>
<organism evidence="2 3">
    <name type="scientific">Senna tora</name>
    <dbReference type="NCBI Taxonomy" id="362788"/>
    <lineage>
        <taxon>Eukaryota</taxon>
        <taxon>Viridiplantae</taxon>
        <taxon>Streptophyta</taxon>
        <taxon>Embryophyta</taxon>
        <taxon>Tracheophyta</taxon>
        <taxon>Spermatophyta</taxon>
        <taxon>Magnoliopsida</taxon>
        <taxon>eudicotyledons</taxon>
        <taxon>Gunneridae</taxon>
        <taxon>Pentapetalae</taxon>
        <taxon>rosids</taxon>
        <taxon>fabids</taxon>
        <taxon>Fabales</taxon>
        <taxon>Fabaceae</taxon>
        <taxon>Caesalpinioideae</taxon>
        <taxon>Cassia clade</taxon>
        <taxon>Senna</taxon>
    </lineage>
</organism>
<protein>
    <submittedName>
        <fullName evidence="2">Uncharacterized protein</fullName>
    </submittedName>
</protein>
<proteinExistence type="predicted"/>
<dbReference type="Proteomes" id="UP000634136">
    <property type="component" value="Unassembled WGS sequence"/>
</dbReference>
<name>A0A834WY66_9FABA</name>
<evidence type="ECO:0000256" key="1">
    <source>
        <dbReference type="SAM" id="MobiDB-lite"/>
    </source>
</evidence>
<dbReference type="AlphaFoldDB" id="A0A834WY66"/>
<dbReference type="EMBL" id="JAAIUW010000004">
    <property type="protein sequence ID" value="KAF7834653.1"/>
    <property type="molecule type" value="Genomic_DNA"/>
</dbReference>
<sequence length="110" mass="12424">MVESLSAWNKENFVQVEKNIKDLKQDISKAHSSSTPDLDTLTSNHQRFEHHLHHNRSVSLKTSLRTQSVSSLLAFREKSRLIKFFSIPLLSHGGTSGDGRSLTPQRDDIA</sequence>